<dbReference type="InterPro" id="IPR053151">
    <property type="entry name" value="RNase_H-like"/>
</dbReference>
<gene>
    <name evidence="2" type="ORF">A4A49_53080</name>
</gene>
<dbReference type="InterPro" id="IPR002156">
    <property type="entry name" value="RNaseH_domain"/>
</dbReference>
<dbReference type="Gene3D" id="3.30.420.10">
    <property type="entry name" value="Ribonuclease H-like superfamily/Ribonuclease H"/>
    <property type="match status" value="1"/>
</dbReference>
<protein>
    <submittedName>
        <fullName evidence="2">Ribonuclease h protein</fullName>
    </submittedName>
</protein>
<dbReference type="PANTHER" id="PTHR47723">
    <property type="entry name" value="OS05G0353850 PROTEIN"/>
    <property type="match status" value="1"/>
</dbReference>
<dbReference type="SUPFAM" id="SSF53098">
    <property type="entry name" value="Ribonuclease H-like"/>
    <property type="match status" value="1"/>
</dbReference>
<reference evidence="2" key="1">
    <citation type="submission" date="2016-11" db="EMBL/GenBank/DDBJ databases">
        <title>The genome of Nicotiana attenuata.</title>
        <authorList>
            <person name="Xu S."/>
            <person name="Brockmoeller T."/>
            <person name="Gaquerel E."/>
            <person name="Navarro A."/>
            <person name="Kuhl H."/>
            <person name="Gase K."/>
            <person name="Ling Z."/>
            <person name="Zhou W."/>
            <person name="Kreitzer C."/>
            <person name="Stanke M."/>
            <person name="Tang H."/>
            <person name="Lyons E."/>
            <person name="Pandey P."/>
            <person name="Pandey S.P."/>
            <person name="Timmermann B."/>
            <person name="Baldwin I.T."/>
        </authorList>
    </citation>
    <scope>NUCLEOTIDE SEQUENCE [LARGE SCALE GENOMIC DNA]</scope>
    <source>
        <strain evidence="2">UT</strain>
    </source>
</reference>
<dbReference type="EMBL" id="MJEQ01004437">
    <property type="protein sequence ID" value="OIT21312.1"/>
    <property type="molecule type" value="Genomic_DNA"/>
</dbReference>
<dbReference type="Proteomes" id="UP000187609">
    <property type="component" value="Unassembled WGS sequence"/>
</dbReference>
<dbReference type="Pfam" id="PF13456">
    <property type="entry name" value="RVT_3"/>
    <property type="match status" value="1"/>
</dbReference>
<dbReference type="GO" id="GO:0004523">
    <property type="term" value="F:RNA-DNA hybrid ribonuclease activity"/>
    <property type="evidence" value="ECO:0007669"/>
    <property type="project" value="InterPro"/>
</dbReference>
<evidence type="ECO:0000313" key="3">
    <source>
        <dbReference type="Proteomes" id="UP000187609"/>
    </source>
</evidence>
<organism evidence="2 3">
    <name type="scientific">Nicotiana attenuata</name>
    <name type="common">Coyote tobacco</name>
    <dbReference type="NCBI Taxonomy" id="49451"/>
    <lineage>
        <taxon>Eukaryota</taxon>
        <taxon>Viridiplantae</taxon>
        <taxon>Streptophyta</taxon>
        <taxon>Embryophyta</taxon>
        <taxon>Tracheophyta</taxon>
        <taxon>Spermatophyta</taxon>
        <taxon>Magnoliopsida</taxon>
        <taxon>eudicotyledons</taxon>
        <taxon>Gunneridae</taxon>
        <taxon>Pentapetalae</taxon>
        <taxon>asterids</taxon>
        <taxon>lamiids</taxon>
        <taxon>Solanales</taxon>
        <taxon>Solanaceae</taxon>
        <taxon>Nicotianoideae</taxon>
        <taxon>Nicotianeae</taxon>
        <taxon>Nicotiana</taxon>
    </lineage>
</organism>
<dbReference type="PANTHER" id="PTHR47723:SF23">
    <property type="entry name" value="REVERSE TRANSCRIPTASE-LIKE PROTEIN"/>
    <property type="match status" value="1"/>
</dbReference>
<dbReference type="InterPro" id="IPR044730">
    <property type="entry name" value="RNase_H-like_dom_plant"/>
</dbReference>
<proteinExistence type="predicted"/>
<keyword evidence="3" id="KW-1185">Reference proteome</keyword>
<dbReference type="InterPro" id="IPR012337">
    <property type="entry name" value="RNaseH-like_sf"/>
</dbReference>
<dbReference type="SMR" id="A0A1J6K8I9"/>
<feature type="domain" description="RNase H type-1" evidence="1">
    <location>
        <begin position="23"/>
        <end position="140"/>
    </location>
</feature>
<name>A0A1J6K8I9_NICAT</name>
<evidence type="ECO:0000259" key="1">
    <source>
        <dbReference type="Pfam" id="PF13456"/>
    </source>
</evidence>
<dbReference type="GO" id="GO:0003676">
    <property type="term" value="F:nucleic acid binding"/>
    <property type="evidence" value="ECO:0007669"/>
    <property type="project" value="InterPro"/>
</dbReference>
<dbReference type="OMA" id="CENTWGD"/>
<sequence>MFTNRVPLHLRWIPPSINFYKLNTDGETSLATDKDGIGGVIRNHKGEWVVGLAGPIPHVDCLSAELQALIKGLSLATQLRLLPLEVEIDAKEVITLLDNQTSRYSNLILDCRYLLGTLHDPVVTHAYREQNNVADNLAKLGSTMPLAAALCIFSRPPFSVSNQLLADQRGFTSQRMVLPTAIQQLDDQGGNICFVNNHVPNETAGIYFASLSSRNVVSTSLEDRQCENTWGDTSHSYACTDSIANSIANNSTCNMMHEHQNAVRMF</sequence>
<dbReference type="AlphaFoldDB" id="A0A1J6K8I9"/>
<comment type="caution">
    <text evidence="2">The sequence shown here is derived from an EMBL/GenBank/DDBJ whole genome shotgun (WGS) entry which is preliminary data.</text>
</comment>
<dbReference type="CDD" id="cd06222">
    <property type="entry name" value="RNase_H_like"/>
    <property type="match status" value="1"/>
</dbReference>
<accession>A0A1J6K8I9</accession>
<dbReference type="InterPro" id="IPR036397">
    <property type="entry name" value="RNaseH_sf"/>
</dbReference>
<evidence type="ECO:0000313" key="2">
    <source>
        <dbReference type="EMBL" id="OIT21312.1"/>
    </source>
</evidence>
<dbReference type="Gramene" id="OIT21312">
    <property type="protein sequence ID" value="OIT21312"/>
    <property type="gene ID" value="A4A49_53080"/>
</dbReference>